<dbReference type="EMBL" id="JBDPZD010000002">
    <property type="protein sequence ID" value="MEO3691257.1"/>
    <property type="molecule type" value="Genomic_DNA"/>
</dbReference>
<gene>
    <name evidence="2" type="ORF">ABDJ85_07230</name>
</gene>
<comment type="caution">
    <text evidence="2">The sequence shown here is derived from an EMBL/GenBank/DDBJ whole genome shotgun (WGS) entry which is preliminary data.</text>
</comment>
<dbReference type="RefSeq" id="WP_347704098.1">
    <property type="nucleotide sequence ID" value="NZ_JBDPZD010000002.1"/>
</dbReference>
<reference evidence="2 3" key="1">
    <citation type="submission" date="2024-05" db="EMBL/GenBank/DDBJ databases">
        <title>Roseateles sp. DJS-2-20 16S ribosomal RNA gene Genome sequencing and assembly.</title>
        <authorList>
            <person name="Woo H."/>
        </authorList>
    </citation>
    <scope>NUCLEOTIDE SEQUENCE [LARGE SCALE GENOMIC DNA]</scope>
    <source>
        <strain evidence="2 3">DJS-2-20</strain>
    </source>
</reference>
<protein>
    <recommendedName>
        <fullName evidence="4">DUF2987 domain-containing protein</fullName>
    </recommendedName>
</protein>
<feature type="chain" id="PRO_5045885373" description="DUF2987 domain-containing protein" evidence="1">
    <location>
        <begin position="31"/>
        <end position="261"/>
    </location>
</feature>
<keyword evidence="3" id="KW-1185">Reference proteome</keyword>
<name>A0ABV0G0J8_9BURK</name>
<evidence type="ECO:0000313" key="3">
    <source>
        <dbReference type="Proteomes" id="UP001495147"/>
    </source>
</evidence>
<proteinExistence type="predicted"/>
<organism evidence="2 3">
    <name type="scientific">Roseateles paludis</name>
    <dbReference type="NCBI Taxonomy" id="3145238"/>
    <lineage>
        <taxon>Bacteria</taxon>
        <taxon>Pseudomonadati</taxon>
        <taxon>Pseudomonadota</taxon>
        <taxon>Betaproteobacteria</taxon>
        <taxon>Burkholderiales</taxon>
        <taxon>Sphaerotilaceae</taxon>
        <taxon>Roseateles</taxon>
    </lineage>
</organism>
<evidence type="ECO:0000256" key="1">
    <source>
        <dbReference type="SAM" id="SignalP"/>
    </source>
</evidence>
<dbReference type="Proteomes" id="UP001495147">
    <property type="component" value="Unassembled WGS sequence"/>
</dbReference>
<keyword evidence="1" id="KW-0732">Signal</keyword>
<sequence>MTKRRLPAPQQQLLHLTLAGIALLSSGARAQDAPDTPAVLPTVETQLKRDQSVMPYGRINELMRKLAQYGEGLVRMDWKVDAEKSKVPIAQMRMAIASDEGYHPIQIAPDGSFKLPLLPAEQAKSAEVATNTAKGQMTVRGSLELNLTPEQLDMATVRRLMRLSHRLKTELLPWYLRWLFPDVQGVLVCAPQAPFELEWHEGERPEGQLMAVQLPANDRAQQAKDGEPARVCLLLTGQERWGDSARLVPTPGTKLNLKLGS</sequence>
<feature type="signal peptide" evidence="1">
    <location>
        <begin position="1"/>
        <end position="30"/>
    </location>
</feature>
<evidence type="ECO:0000313" key="2">
    <source>
        <dbReference type="EMBL" id="MEO3691257.1"/>
    </source>
</evidence>
<evidence type="ECO:0008006" key="4">
    <source>
        <dbReference type="Google" id="ProtNLM"/>
    </source>
</evidence>
<accession>A0ABV0G0J8</accession>